<dbReference type="OrthoDB" id="9815286at2"/>
<dbReference type="EMBL" id="FOHU01000025">
    <property type="protein sequence ID" value="SET73637.1"/>
    <property type="molecule type" value="Genomic_DNA"/>
</dbReference>
<keyword evidence="4 6" id="KW-1133">Transmembrane helix</keyword>
<dbReference type="STRING" id="426128.SAMN05660297_03324"/>
<evidence type="ECO:0000259" key="7">
    <source>
        <dbReference type="Pfam" id="PF04024"/>
    </source>
</evidence>
<dbReference type="PANTHER" id="PTHR33885:SF3">
    <property type="entry name" value="PHAGE SHOCK PROTEIN C"/>
    <property type="match status" value="1"/>
</dbReference>
<keyword evidence="2" id="KW-1003">Cell membrane</keyword>
<dbReference type="InterPro" id="IPR007168">
    <property type="entry name" value="Phageshock_PspC_N"/>
</dbReference>
<evidence type="ECO:0000313" key="9">
    <source>
        <dbReference type="Proteomes" id="UP000199568"/>
    </source>
</evidence>
<comment type="subcellular location">
    <subcellularLocation>
        <location evidence="1">Cell membrane</location>
        <topology evidence="1">Single-pass membrane protein</topology>
    </subcellularLocation>
</comment>
<proteinExistence type="predicted"/>
<name>A0A1I0GT59_9FIRM</name>
<dbReference type="RefSeq" id="WP_090446573.1">
    <property type="nucleotide sequence ID" value="NZ_FOHU01000025.1"/>
</dbReference>
<gene>
    <name evidence="8" type="ORF">SAMN05660297_03324</name>
</gene>
<evidence type="ECO:0000256" key="6">
    <source>
        <dbReference type="SAM" id="Phobius"/>
    </source>
</evidence>
<dbReference type="GO" id="GO:0005886">
    <property type="term" value="C:plasma membrane"/>
    <property type="evidence" value="ECO:0007669"/>
    <property type="project" value="UniProtKB-SubCell"/>
</dbReference>
<dbReference type="InterPro" id="IPR052027">
    <property type="entry name" value="PspC"/>
</dbReference>
<evidence type="ECO:0000256" key="5">
    <source>
        <dbReference type="ARBA" id="ARBA00023136"/>
    </source>
</evidence>
<sequence length="63" mass="6781">MSKKLYLSETDKKLAGVCGGIAEYFDIDPTLVRLGWVVFSLAGGAGVLGYIISALIIPRKSDY</sequence>
<feature type="domain" description="Phage shock protein PspC N-terminal" evidence="7">
    <location>
        <begin position="3"/>
        <end position="59"/>
    </location>
</feature>
<dbReference type="Pfam" id="PF04024">
    <property type="entry name" value="PspC"/>
    <property type="match status" value="1"/>
</dbReference>
<feature type="transmembrane region" description="Helical" evidence="6">
    <location>
        <begin position="34"/>
        <end position="57"/>
    </location>
</feature>
<keyword evidence="5 6" id="KW-0472">Membrane</keyword>
<dbReference type="PANTHER" id="PTHR33885">
    <property type="entry name" value="PHAGE SHOCK PROTEIN C"/>
    <property type="match status" value="1"/>
</dbReference>
<protein>
    <submittedName>
        <fullName evidence="8">Phage shock protein C (PspC) family protein</fullName>
    </submittedName>
</protein>
<accession>A0A1I0GT59</accession>
<keyword evidence="3 6" id="KW-0812">Transmembrane</keyword>
<evidence type="ECO:0000256" key="4">
    <source>
        <dbReference type="ARBA" id="ARBA00022989"/>
    </source>
</evidence>
<dbReference type="AlphaFoldDB" id="A0A1I0GT59"/>
<organism evidence="8 9">
    <name type="scientific">Natronincola peptidivorans</name>
    <dbReference type="NCBI Taxonomy" id="426128"/>
    <lineage>
        <taxon>Bacteria</taxon>
        <taxon>Bacillati</taxon>
        <taxon>Bacillota</taxon>
        <taxon>Clostridia</taxon>
        <taxon>Peptostreptococcales</taxon>
        <taxon>Natronincolaceae</taxon>
        <taxon>Natronincola</taxon>
    </lineage>
</organism>
<evidence type="ECO:0000313" key="8">
    <source>
        <dbReference type="EMBL" id="SET73637.1"/>
    </source>
</evidence>
<evidence type="ECO:0000256" key="2">
    <source>
        <dbReference type="ARBA" id="ARBA00022475"/>
    </source>
</evidence>
<dbReference type="Proteomes" id="UP000199568">
    <property type="component" value="Unassembled WGS sequence"/>
</dbReference>
<evidence type="ECO:0000256" key="1">
    <source>
        <dbReference type="ARBA" id="ARBA00004162"/>
    </source>
</evidence>
<reference evidence="8 9" key="1">
    <citation type="submission" date="2016-10" db="EMBL/GenBank/DDBJ databases">
        <authorList>
            <person name="de Groot N.N."/>
        </authorList>
    </citation>
    <scope>NUCLEOTIDE SEQUENCE [LARGE SCALE GENOMIC DNA]</scope>
    <source>
        <strain evidence="8 9">DSM 18979</strain>
    </source>
</reference>
<keyword evidence="9" id="KW-1185">Reference proteome</keyword>
<evidence type="ECO:0000256" key="3">
    <source>
        <dbReference type="ARBA" id="ARBA00022692"/>
    </source>
</evidence>